<sequence length="442" mass="49905">MSTTTSDTHITKKAPVMIRWTCEDDREIYLSRGRPEPSCQPLLDICHVVATKEASINLRIPIAIKAMPRKINIYYRISPEKVTSMELLEKDFPLPVLNSITSTMASTAQNVIGLSFLTKRAGDLIVPIGVPMEAKTRQSANVLQVVQSLARATSLQMYFPREAISNDEALKELCSLSGSDCLNDTVDDFSMLYGGKGGEILQNLDSLVQKQAENPHESPPSYDEIADLPSARGGGSSKSPRTAFFLPEQPPSKKQRVHYANEIEKPKAVQWSDEDIEWKKDVEKRMSALTEELAEMKKQHALATKENKVIPSASRFDGLEAGINGLREHVANCESRMKVKIEEEVSFATTGLHRKLEQTFEPRLDARINELIDQRMAGFHEEFDRRLDDLDENTGYEIELKMENMLGHYKEELGDEVNERLKDVEENLKDKIRHVFASVEID</sequence>
<proteinExistence type="predicted"/>
<feature type="coiled-coil region" evidence="1">
    <location>
        <begin position="279"/>
        <end position="306"/>
    </location>
</feature>
<keyword evidence="1" id="KW-0175">Coiled coil</keyword>
<gene>
    <name evidence="3" type="ORF">K490DRAFT_65792</name>
</gene>
<comment type="caution">
    <text evidence="3">The sequence shown here is derived from an EMBL/GenBank/DDBJ whole genome shotgun (WGS) entry which is preliminary data.</text>
</comment>
<feature type="region of interest" description="Disordered" evidence="2">
    <location>
        <begin position="211"/>
        <end position="251"/>
    </location>
</feature>
<evidence type="ECO:0000256" key="1">
    <source>
        <dbReference type="SAM" id="Coils"/>
    </source>
</evidence>
<name>A0A9P4LXA0_9PEZI</name>
<dbReference type="EMBL" id="ML978720">
    <property type="protein sequence ID" value="KAF2087404.1"/>
    <property type="molecule type" value="Genomic_DNA"/>
</dbReference>
<keyword evidence="4" id="KW-1185">Reference proteome</keyword>
<reference evidence="3" key="1">
    <citation type="journal article" date="2020" name="Stud. Mycol.">
        <title>101 Dothideomycetes genomes: a test case for predicting lifestyles and emergence of pathogens.</title>
        <authorList>
            <person name="Haridas S."/>
            <person name="Albert R."/>
            <person name="Binder M."/>
            <person name="Bloem J."/>
            <person name="Labutti K."/>
            <person name="Salamov A."/>
            <person name="Andreopoulos B."/>
            <person name="Baker S."/>
            <person name="Barry K."/>
            <person name="Bills G."/>
            <person name="Bluhm B."/>
            <person name="Cannon C."/>
            <person name="Castanera R."/>
            <person name="Culley D."/>
            <person name="Daum C."/>
            <person name="Ezra D."/>
            <person name="Gonzalez J."/>
            <person name="Henrissat B."/>
            <person name="Kuo A."/>
            <person name="Liang C."/>
            <person name="Lipzen A."/>
            <person name="Lutzoni F."/>
            <person name="Magnuson J."/>
            <person name="Mondo S."/>
            <person name="Nolan M."/>
            <person name="Ohm R."/>
            <person name="Pangilinan J."/>
            <person name="Park H.-J."/>
            <person name="Ramirez L."/>
            <person name="Alfaro M."/>
            <person name="Sun H."/>
            <person name="Tritt A."/>
            <person name="Yoshinaga Y."/>
            <person name="Zwiers L.-H."/>
            <person name="Turgeon B."/>
            <person name="Goodwin S."/>
            <person name="Spatafora J."/>
            <person name="Crous P."/>
            <person name="Grigoriev I."/>
        </authorList>
    </citation>
    <scope>NUCLEOTIDE SEQUENCE</scope>
    <source>
        <strain evidence="3">CBS 121410</strain>
    </source>
</reference>
<dbReference type="OrthoDB" id="3927492at2759"/>
<accession>A0A9P4LXA0</accession>
<dbReference type="AlphaFoldDB" id="A0A9P4LXA0"/>
<organism evidence="3 4">
    <name type="scientific">Saccharata proteae CBS 121410</name>
    <dbReference type="NCBI Taxonomy" id="1314787"/>
    <lineage>
        <taxon>Eukaryota</taxon>
        <taxon>Fungi</taxon>
        <taxon>Dikarya</taxon>
        <taxon>Ascomycota</taxon>
        <taxon>Pezizomycotina</taxon>
        <taxon>Dothideomycetes</taxon>
        <taxon>Dothideomycetes incertae sedis</taxon>
        <taxon>Botryosphaeriales</taxon>
        <taxon>Saccharataceae</taxon>
        <taxon>Saccharata</taxon>
    </lineage>
</organism>
<evidence type="ECO:0000256" key="2">
    <source>
        <dbReference type="SAM" id="MobiDB-lite"/>
    </source>
</evidence>
<evidence type="ECO:0000313" key="3">
    <source>
        <dbReference type="EMBL" id="KAF2087404.1"/>
    </source>
</evidence>
<protein>
    <submittedName>
        <fullName evidence="3">Uncharacterized protein</fullName>
    </submittedName>
</protein>
<dbReference type="Proteomes" id="UP000799776">
    <property type="component" value="Unassembled WGS sequence"/>
</dbReference>
<evidence type="ECO:0000313" key="4">
    <source>
        <dbReference type="Proteomes" id="UP000799776"/>
    </source>
</evidence>